<name>A0ABD4Z3R0_9CREN</name>
<dbReference type="PANTHER" id="PTHR43363:SF2">
    <property type="entry name" value="PHOSPHORIBOSYLTRANSFERASE"/>
    <property type="match status" value="1"/>
</dbReference>
<comment type="caution">
    <text evidence="4">The sequence shown here is derived from an EMBL/GenBank/DDBJ whole genome shotgun (WGS) entry which is preliminary data.</text>
</comment>
<dbReference type="Gene3D" id="3.40.50.2020">
    <property type="match status" value="1"/>
</dbReference>
<accession>A0ABD4Z3R0</accession>
<keyword evidence="1 4" id="KW-0328">Glycosyltransferase</keyword>
<reference evidence="4 5" key="1">
    <citation type="submission" date="2023-05" db="EMBL/GenBank/DDBJ databases">
        <title>A new hyperthermophilic archaea 'Ignisphaera cupida' sp. nov. and description of the family 'Ignisphaeraceae' fam. nov.</title>
        <authorList>
            <person name="Podosokorskaya O.A."/>
            <person name="Elcheninov A.G."/>
            <person name="Klukina A."/>
            <person name="Merkel A.Y."/>
        </authorList>
    </citation>
    <scope>NUCLEOTIDE SEQUENCE [LARGE SCALE GENOMIC DNA]</scope>
    <source>
        <strain evidence="4 5">4213-co</strain>
    </source>
</reference>
<feature type="domain" description="Phosphoribosyltransferase" evidence="3">
    <location>
        <begin position="20"/>
        <end position="149"/>
    </location>
</feature>
<dbReference type="EMBL" id="JASNVW010000001">
    <property type="protein sequence ID" value="MDK6027956.1"/>
    <property type="molecule type" value="Genomic_DNA"/>
</dbReference>
<organism evidence="4 5">
    <name type="scientific">Ignisphaera cupida</name>
    <dbReference type="NCBI Taxonomy" id="3050454"/>
    <lineage>
        <taxon>Archaea</taxon>
        <taxon>Thermoproteota</taxon>
        <taxon>Thermoprotei</taxon>
        <taxon>Desulfurococcales</taxon>
        <taxon>Desulfurococcaceae</taxon>
        <taxon>Ignisphaera</taxon>
    </lineage>
</organism>
<dbReference type="RefSeq" id="WP_285272934.1">
    <property type="nucleotide sequence ID" value="NZ_JASNVW010000001.1"/>
</dbReference>
<evidence type="ECO:0000256" key="1">
    <source>
        <dbReference type="ARBA" id="ARBA00022676"/>
    </source>
</evidence>
<evidence type="ECO:0000259" key="3">
    <source>
        <dbReference type="Pfam" id="PF00156"/>
    </source>
</evidence>
<dbReference type="PANTHER" id="PTHR43363">
    <property type="entry name" value="HYPOXANTHINE PHOSPHORIBOSYLTRANSFERASE"/>
    <property type="match status" value="1"/>
</dbReference>
<sequence length="226" mass="26678">MPKIPVKLVDWSDIVEWSWGLAKKIEESNYIPDVVIAISRGGYVPARLLCDFLGVENLLSIQSQHWTEAAKKGERAIIKFEYVIDLSDMKALLVDDIVDTGDSVILAKEYILRNWKPKELRTAALQWISSVAKIKPDYYFMEVREWYWFQYPWTRLEDVTQFIKRILESTYKESGKSTWRVEELTKEFKEWYGIEVDKRYIDEAIKMLIKKRVIKAINNELVYLPG</sequence>
<dbReference type="InterPro" id="IPR029057">
    <property type="entry name" value="PRTase-like"/>
</dbReference>
<proteinExistence type="predicted"/>
<keyword evidence="2" id="KW-0808">Transferase</keyword>
<protein>
    <submittedName>
        <fullName evidence="4">Phosphoribosyltransferase</fullName>
    </submittedName>
</protein>
<dbReference type="AlphaFoldDB" id="A0ABD4Z3R0"/>
<dbReference type="SUPFAM" id="SSF53271">
    <property type="entry name" value="PRTase-like"/>
    <property type="match status" value="1"/>
</dbReference>
<evidence type="ECO:0000313" key="4">
    <source>
        <dbReference type="EMBL" id="MDK6027956.1"/>
    </source>
</evidence>
<gene>
    <name evidence="4" type="ORF">QPL79_01065</name>
</gene>
<dbReference type="CDD" id="cd06223">
    <property type="entry name" value="PRTases_typeI"/>
    <property type="match status" value="1"/>
</dbReference>
<dbReference type="InterPro" id="IPR000836">
    <property type="entry name" value="PRTase_dom"/>
</dbReference>
<keyword evidence="5" id="KW-1185">Reference proteome</keyword>
<dbReference type="Proteomes" id="UP001529235">
    <property type="component" value="Unassembled WGS sequence"/>
</dbReference>
<evidence type="ECO:0000313" key="5">
    <source>
        <dbReference type="Proteomes" id="UP001529235"/>
    </source>
</evidence>
<evidence type="ECO:0000256" key="2">
    <source>
        <dbReference type="ARBA" id="ARBA00022679"/>
    </source>
</evidence>
<dbReference type="Pfam" id="PF00156">
    <property type="entry name" value="Pribosyltran"/>
    <property type="match status" value="1"/>
</dbReference>
<dbReference type="GO" id="GO:0016757">
    <property type="term" value="F:glycosyltransferase activity"/>
    <property type="evidence" value="ECO:0007669"/>
    <property type="project" value="UniProtKB-KW"/>
</dbReference>